<accession>A0ABQ9IJX3</accession>
<feature type="region of interest" description="Disordered" evidence="1">
    <location>
        <begin position="407"/>
        <end position="428"/>
    </location>
</feature>
<gene>
    <name evidence="2" type="ORF">PR048_002335</name>
</gene>
<keyword evidence="3" id="KW-1185">Reference proteome</keyword>
<protein>
    <submittedName>
        <fullName evidence="2">Uncharacterized protein</fullName>
    </submittedName>
</protein>
<evidence type="ECO:0000313" key="2">
    <source>
        <dbReference type="EMBL" id="KAJ8896989.1"/>
    </source>
</evidence>
<dbReference type="Proteomes" id="UP001159363">
    <property type="component" value="Chromosome 1"/>
</dbReference>
<name>A0ABQ9IJX3_9NEOP</name>
<organism evidence="2 3">
    <name type="scientific">Dryococelus australis</name>
    <dbReference type="NCBI Taxonomy" id="614101"/>
    <lineage>
        <taxon>Eukaryota</taxon>
        <taxon>Metazoa</taxon>
        <taxon>Ecdysozoa</taxon>
        <taxon>Arthropoda</taxon>
        <taxon>Hexapoda</taxon>
        <taxon>Insecta</taxon>
        <taxon>Pterygota</taxon>
        <taxon>Neoptera</taxon>
        <taxon>Polyneoptera</taxon>
        <taxon>Phasmatodea</taxon>
        <taxon>Verophasmatodea</taxon>
        <taxon>Anareolatae</taxon>
        <taxon>Phasmatidae</taxon>
        <taxon>Eurycanthinae</taxon>
        <taxon>Dryococelus</taxon>
    </lineage>
</organism>
<dbReference type="EMBL" id="JARBHB010000001">
    <property type="protein sequence ID" value="KAJ8896989.1"/>
    <property type="molecule type" value="Genomic_DNA"/>
</dbReference>
<evidence type="ECO:0000313" key="3">
    <source>
        <dbReference type="Proteomes" id="UP001159363"/>
    </source>
</evidence>
<comment type="caution">
    <text evidence="2">The sequence shown here is derived from an EMBL/GenBank/DDBJ whole genome shotgun (WGS) entry which is preliminary data.</text>
</comment>
<sequence length="489" mass="53885">MNTAVWRCLLSGPCTTAHASHSDSTAPLDCATNVILHVDQSHTASPTALSTLMVLDCYFRPYKQTDVGVFPSRWAVFNSWRGRSRIFARGNRAGRCRWSAGFLGDISFPRPCIPVPLHTPFSSPTSALKTPMLRAALKSLHSTCARNTILPIVSRLLPRRRSFSPSFPPHLASPSVLRSDQQRFGPFLVWGIRPSIDSPMLCLLQPSQLPLNAREDVFPYDYVNTWGISDEQQLPLQKTFQDHLMDYSKLLWPVLVFSRENKRVTELRNTATSHLPYRGHCFYFFLWGRGGLVVRLLASHLDEIGSIPGGVAPGCSHAGIVPGDAADWQVFPGISRFLRSCIPALLLTHLTSASSLRVAQISPLSTSFTEAEYHLEATTPNSRFCSCDGGKVEGMYRLFTGLYEMDDDPAGPASGEGEARDATPSPPPRVRRLHYAIATHYAAASKPPALIRKVTLPFAPFLPPFLDSTSPCAPAPTPLSFVRPLAHLD</sequence>
<reference evidence="2 3" key="1">
    <citation type="submission" date="2023-02" db="EMBL/GenBank/DDBJ databases">
        <title>LHISI_Scaffold_Assembly.</title>
        <authorList>
            <person name="Stuart O.P."/>
            <person name="Cleave R."/>
            <person name="Magrath M.J.L."/>
            <person name="Mikheyev A.S."/>
        </authorList>
    </citation>
    <scope>NUCLEOTIDE SEQUENCE [LARGE SCALE GENOMIC DNA]</scope>
    <source>
        <strain evidence="2">Daus_M_001</strain>
        <tissue evidence="2">Leg muscle</tissue>
    </source>
</reference>
<proteinExistence type="predicted"/>
<evidence type="ECO:0000256" key="1">
    <source>
        <dbReference type="SAM" id="MobiDB-lite"/>
    </source>
</evidence>